<evidence type="ECO:0000256" key="15">
    <source>
        <dbReference type="SAM" id="MobiDB-lite"/>
    </source>
</evidence>
<evidence type="ECO:0000313" key="18">
    <source>
        <dbReference type="Proteomes" id="UP000481288"/>
    </source>
</evidence>
<comment type="pathway">
    <text evidence="2">Lipid metabolism; sphingolipid metabolism.</text>
</comment>
<evidence type="ECO:0000256" key="16">
    <source>
        <dbReference type="SAM" id="Phobius"/>
    </source>
</evidence>
<dbReference type="InterPro" id="IPR025993">
    <property type="entry name" value="Ceramide_glucosylTrfase"/>
</dbReference>
<evidence type="ECO:0000256" key="8">
    <source>
        <dbReference type="ARBA" id="ARBA00022679"/>
    </source>
</evidence>
<dbReference type="Pfam" id="PF13506">
    <property type="entry name" value="Glyco_transf_21"/>
    <property type="match status" value="1"/>
</dbReference>
<accession>A0A7D8UTM2</accession>
<keyword evidence="7" id="KW-0328">Glycosyltransferase</keyword>
<dbReference type="AlphaFoldDB" id="A0A7D8UTM2"/>
<evidence type="ECO:0000256" key="12">
    <source>
        <dbReference type="ARBA" id="ARBA00031017"/>
    </source>
</evidence>
<comment type="caution">
    <text evidence="17">The sequence shown here is derived from an EMBL/GenBank/DDBJ whole genome shotgun (WGS) entry which is preliminary data.</text>
</comment>
<dbReference type="SUPFAM" id="SSF53448">
    <property type="entry name" value="Nucleotide-diphospho-sugar transferases"/>
    <property type="match status" value="1"/>
</dbReference>
<name>A0A7D8UTM2_9HELO</name>
<comment type="similarity">
    <text evidence="4">Belongs to the glycosyltransferase 2 family.</text>
</comment>
<evidence type="ECO:0000256" key="11">
    <source>
        <dbReference type="ARBA" id="ARBA00023136"/>
    </source>
</evidence>
<protein>
    <recommendedName>
        <fullName evidence="6">Ceramide glucosyltransferase</fullName>
        <ecNumber evidence="5">2.4.1.80</ecNumber>
    </recommendedName>
    <alternativeName>
        <fullName evidence="13">Glucosylceramide synthase</fullName>
    </alternativeName>
    <alternativeName>
        <fullName evidence="14">UDP-glucose ceramide glucosyltransferase</fullName>
    </alternativeName>
    <alternativeName>
        <fullName evidence="12">UDP-glucose:N-acylsphingosine D-glucosyltransferase</fullName>
    </alternativeName>
</protein>
<evidence type="ECO:0000256" key="4">
    <source>
        <dbReference type="ARBA" id="ARBA00006739"/>
    </source>
</evidence>
<proteinExistence type="inferred from homology"/>
<comment type="subcellular location">
    <subcellularLocation>
        <location evidence="1">Membrane</location>
        <topology evidence="1">Multi-pass membrane protein</topology>
    </subcellularLocation>
</comment>
<feature type="region of interest" description="Disordered" evidence="15">
    <location>
        <begin position="235"/>
        <end position="264"/>
    </location>
</feature>
<dbReference type="PANTHER" id="PTHR12726">
    <property type="entry name" value="CERAMIDE GLUCOSYLTRANSFERASE"/>
    <property type="match status" value="1"/>
</dbReference>
<evidence type="ECO:0000256" key="5">
    <source>
        <dbReference type="ARBA" id="ARBA00012699"/>
    </source>
</evidence>
<keyword evidence="18" id="KW-1185">Reference proteome</keyword>
<feature type="transmembrane region" description="Helical" evidence="16">
    <location>
        <begin position="27"/>
        <end position="48"/>
    </location>
</feature>
<dbReference type="OrthoDB" id="1483400at2759"/>
<evidence type="ECO:0000256" key="10">
    <source>
        <dbReference type="ARBA" id="ARBA00022989"/>
    </source>
</evidence>
<evidence type="ECO:0000256" key="7">
    <source>
        <dbReference type="ARBA" id="ARBA00022676"/>
    </source>
</evidence>
<evidence type="ECO:0000256" key="1">
    <source>
        <dbReference type="ARBA" id="ARBA00004141"/>
    </source>
</evidence>
<sequence>MTIDSPKSVASTARAVESAEQNAMETWVFGIALACGVWYFFIVLVQAIGSTQLYRYYSSKPKPAVSPSLPIGNVPHITILRPVKGLEPQLYECLAATFRQVYPLEKLTIYFCVASANDPAFPVLQRLLADFPRFDAKIFVEEEDPNLGGHGGETTNLGPNPKIRNMSRGYREAKGDIIWVIDCNVWIGKGVAGRMVDKLCGYKADGTRSIPYKFVHQLPLVVDSVGASVGEEARGLLRNEEDQQVSSTSSSAYDISSPPKDESHLDTVLRTGGGRLEEMFMASSHAKFYTAINTVSIAPCIVGKSNMFRRSHLDYLTSGASSYSPGIDFFSENICEDHLIGDLLWRKKVEEEKAGTKFYKHGLVFGDLAIQPMAGMSVREYIARRVRWLRVRKWTVTLATFVEPGVEPILCSAYGAFALTTLPWFHDKLGVPHTWAAFFLSWIASALAWMFVDSLVYAKLHSGASIELDEDTPSFARPPGGKSRRSIGEWISAWLGREFLALPIWSWACLGGTTVMWRGKKFRVGLDMRVVEIKDLQQRFTPDPENLRSRSKDRVD</sequence>
<dbReference type="Gene3D" id="3.90.550.10">
    <property type="entry name" value="Spore Coat Polysaccharide Biosynthesis Protein SpsA, Chain A"/>
    <property type="match status" value="1"/>
</dbReference>
<keyword evidence="10 16" id="KW-1133">Transmembrane helix</keyword>
<keyword evidence="8 17" id="KW-0808">Transferase</keyword>
<reference evidence="17 18" key="1">
    <citation type="submission" date="2018-05" db="EMBL/GenBank/DDBJ databases">
        <title>Whole genome sequencing for identification of molecular markers to develop diagnostic detection tools for the regulated plant pathogen Lachnellula willkommii.</title>
        <authorList>
            <person name="Giroux E."/>
            <person name="Bilodeau G."/>
        </authorList>
    </citation>
    <scope>NUCLEOTIDE SEQUENCE [LARGE SCALE GENOMIC DNA]</scope>
    <source>
        <strain evidence="17 18">CBS 625.97</strain>
    </source>
</reference>
<dbReference type="GO" id="GO:0016020">
    <property type="term" value="C:membrane"/>
    <property type="evidence" value="ECO:0007669"/>
    <property type="project" value="UniProtKB-SubCell"/>
</dbReference>
<dbReference type="GO" id="GO:0008120">
    <property type="term" value="F:ceramide glucosyltransferase activity"/>
    <property type="evidence" value="ECO:0007669"/>
    <property type="project" value="UniProtKB-EC"/>
</dbReference>
<evidence type="ECO:0000313" key="17">
    <source>
        <dbReference type="EMBL" id="TVY54725.1"/>
    </source>
</evidence>
<evidence type="ECO:0000256" key="14">
    <source>
        <dbReference type="ARBA" id="ARBA00032575"/>
    </source>
</evidence>
<dbReference type="EC" id="2.4.1.80" evidence="5"/>
<gene>
    <name evidence="17" type="ORF">LCER1_G004053</name>
</gene>
<comment type="pathway">
    <text evidence="3">Sphingolipid metabolism.</text>
</comment>
<dbReference type="UniPathway" id="UPA00222"/>
<evidence type="ECO:0000256" key="6">
    <source>
        <dbReference type="ARBA" id="ARBA00019988"/>
    </source>
</evidence>
<evidence type="ECO:0000256" key="9">
    <source>
        <dbReference type="ARBA" id="ARBA00022692"/>
    </source>
</evidence>
<dbReference type="Proteomes" id="UP000481288">
    <property type="component" value="Unassembled WGS sequence"/>
</dbReference>
<evidence type="ECO:0000256" key="2">
    <source>
        <dbReference type="ARBA" id="ARBA00004760"/>
    </source>
</evidence>
<feature type="compositionally biased region" description="Low complexity" evidence="15">
    <location>
        <begin position="246"/>
        <end position="257"/>
    </location>
</feature>
<dbReference type="EMBL" id="QGMG01000310">
    <property type="protein sequence ID" value="TVY54725.1"/>
    <property type="molecule type" value="Genomic_DNA"/>
</dbReference>
<keyword evidence="11 16" id="KW-0472">Membrane</keyword>
<dbReference type="GO" id="GO:0006679">
    <property type="term" value="P:glucosylceramide biosynthetic process"/>
    <property type="evidence" value="ECO:0007669"/>
    <property type="project" value="TreeGrafter"/>
</dbReference>
<organism evidence="17 18">
    <name type="scientific">Lachnellula cervina</name>
    <dbReference type="NCBI Taxonomy" id="1316786"/>
    <lineage>
        <taxon>Eukaryota</taxon>
        <taxon>Fungi</taxon>
        <taxon>Dikarya</taxon>
        <taxon>Ascomycota</taxon>
        <taxon>Pezizomycotina</taxon>
        <taxon>Leotiomycetes</taxon>
        <taxon>Helotiales</taxon>
        <taxon>Lachnaceae</taxon>
        <taxon>Lachnellula</taxon>
    </lineage>
</organism>
<evidence type="ECO:0000256" key="13">
    <source>
        <dbReference type="ARBA" id="ARBA00031543"/>
    </source>
</evidence>
<evidence type="ECO:0000256" key="3">
    <source>
        <dbReference type="ARBA" id="ARBA00004991"/>
    </source>
</evidence>
<dbReference type="InterPro" id="IPR029044">
    <property type="entry name" value="Nucleotide-diphossugar_trans"/>
</dbReference>
<dbReference type="PANTHER" id="PTHR12726:SF0">
    <property type="entry name" value="CERAMIDE GLUCOSYLTRANSFERASE"/>
    <property type="match status" value="1"/>
</dbReference>
<keyword evidence="9 16" id="KW-0812">Transmembrane</keyword>